<dbReference type="AlphaFoldDB" id="A0A6N3HXQ0"/>
<sequence length="565" mass="65525">MALMTEPFTRKAKEAQRKFFNKMQRMGMAIAAHDEYWVCSRGTGKSEGLDARFIIRNVWSMPGSTGALISPSYAKAWGNTLPAIIHALAEWGYIEGIHFFVGRRAPLSANFGKPKRPPLQTAWSNCIHFWNGTVLVVLSFSQGMSANSMSLDWVIGPEAKFLDYDKIKSEVDPANRGNLQDFNQCPWHHSVLYSTDMPTLKAGRWILDKINDMNPVHINLIRNLYREMKLTERLPEQTPYTQRKYKELRHDLMLARKYQAPVKPMRGKTREYTVYYGEYDIFDNMEVVGKDYIWQMYRNVPSLIWRTAFMNERLFRVANGFYSALNDYHFYTPGDTRYMGSMGADWNRLQLAGCLADGDLDMDAPLLIGFDSNSAINTACIGQVQGHQLRTLKSFFVKTPDKLDELARQVCEYYKYKLKRDIIFFYDQTFTWTTGNNSESYQDTIIRIFKEYGWDITDIYIGQVSRHDWRHEQIDRALKHDPALLYPVFNKYNNEFLKLAMEQTAVKVGKNGFEKDKSPEATEDSPDNPDEYKTHITDAWDTLFVGANFFMPELAYAESGIIFLH</sequence>
<reference evidence="2" key="1">
    <citation type="submission" date="2019-11" db="EMBL/GenBank/DDBJ databases">
        <authorList>
            <person name="Feng L."/>
        </authorList>
    </citation>
    <scope>NUCLEOTIDE SEQUENCE</scope>
    <source>
        <strain evidence="2">PdistasonisLFYP31</strain>
    </source>
</reference>
<proteinExistence type="predicted"/>
<organism evidence="2">
    <name type="scientific">Parabacteroides distasonis</name>
    <dbReference type="NCBI Taxonomy" id="823"/>
    <lineage>
        <taxon>Bacteria</taxon>
        <taxon>Pseudomonadati</taxon>
        <taxon>Bacteroidota</taxon>
        <taxon>Bacteroidia</taxon>
        <taxon>Bacteroidales</taxon>
        <taxon>Tannerellaceae</taxon>
        <taxon>Parabacteroides</taxon>
    </lineage>
</organism>
<name>A0A6N3HXQ0_PARDI</name>
<evidence type="ECO:0008006" key="3">
    <source>
        <dbReference type="Google" id="ProtNLM"/>
    </source>
</evidence>
<accession>A0A6N3HXQ0</accession>
<dbReference type="EMBL" id="CACRUW010000053">
    <property type="protein sequence ID" value="VYU81191.1"/>
    <property type="molecule type" value="Genomic_DNA"/>
</dbReference>
<evidence type="ECO:0000313" key="2">
    <source>
        <dbReference type="EMBL" id="VYU81191.1"/>
    </source>
</evidence>
<dbReference type="RefSeq" id="WP_229045724.1">
    <property type="nucleotide sequence ID" value="NZ_CACRUW010000053.1"/>
</dbReference>
<feature type="region of interest" description="Disordered" evidence="1">
    <location>
        <begin position="512"/>
        <end position="532"/>
    </location>
</feature>
<evidence type="ECO:0000256" key="1">
    <source>
        <dbReference type="SAM" id="MobiDB-lite"/>
    </source>
</evidence>
<gene>
    <name evidence="2" type="ORF">PDLFYP31_00744</name>
</gene>
<protein>
    <recommendedName>
        <fullName evidence="3">Terminase</fullName>
    </recommendedName>
</protein>